<keyword evidence="3" id="KW-1185">Reference proteome</keyword>
<organism evidence="2 3">
    <name type="scientific">Actinomyces israelii</name>
    <dbReference type="NCBI Taxonomy" id="1659"/>
    <lineage>
        <taxon>Bacteria</taxon>
        <taxon>Bacillati</taxon>
        <taxon>Actinomycetota</taxon>
        <taxon>Actinomycetes</taxon>
        <taxon>Actinomycetales</taxon>
        <taxon>Actinomycetaceae</taxon>
        <taxon>Actinomyces</taxon>
    </lineage>
</organism>
<dbReference type="EMBL" id="JAPTMY010000006">
    <property type="protein sequence ID" value="MCZ0857187.1"/>
    <property type="molecule type" value="Genomic_DNA"/>
</dbReference>
<evidence type="ECO:0008006" key="4">
    <source>
        <dbReference type="Google" id="ProtNLM"/>
    </source>
</evidence>
<keyword evidence="1" id="KW-0472">Membrane</keyword>
<keyword evidence="1" id="KW-1133">Transmembrane helix</keyword>
<gene>
    <name evidence="2" type="ORF">OHJ16_03915</name>
</gene>
<sequence>MTPMCGARAGSGAGRLLRSRPWMLPAVVVSVLAIIGGTALAWTQGWMGVPDVGRILSGVAGSDDGGEGAGPHRFTPSDLSAGYRDGADVAWRIDTDNIQFKALSADHTVMFAEDYEKSYLYDISGAEPREVWSGDCGISAELWGNNLMCSVEGEGGVMVTSYQMVDGATGSVTPLAWTENLVLHCVAGDVGIFTNAEHPANMDEMEGRSADGSLLWSVGDEGDGTYSSMAGCASDAPIVIALTGSRFEENVVIPRDGKSEDSPALALLDSRTGAILTYGDKFQVEPLANGEVAIDVSYDSAPDRGTLSVFDSRGEKLWSEEGNWLLSVQADISSEELHDALPKMSENEWDLNIVGPDGDVHVLDYDCRSEWKPCEAVLEGASFDGHAISGPGTGISAYPHPTSFFLLSDGKTVLGYWRGEENAENSALAAYDMETGEETMHYNLWARYLSLAPVREDLIIAVPSALGGGDGITAIRPR</sequence>
<reference evidence="2" key="1">
    <citation type="submission" date="2022-10" db="EMBL/GenBank/DDBJ databases">
        <title>Genome sequence of Actinomyces israelii ATCC 10048.</title>
        <authorList>
            <person name="Watt R.M."/>
            <person name="Tong W.M."/>
        </authorList>
    </citation>
    <scope>NUCLEOTIDE SEQUENCE</scope>
    <source>
        <strain evidence="2">ATCC 10048</strain>
    </source>
</reference>
<feature type="transmembrane region" description="Helical" evidence="1">
    <location>
        <begin position="21"/>
        <end position="42"/>
    </location>
</feature>
<dbReference type="Proteomes" id="UP001072034">
    <property type="component" value="Unassembled WGS sequence"/>
</dbReference>
<dbReference type="RefSeq" id="WP_268916825.1">
    <property type="nucleotide sequence ID" value="NZ_JAPTMY010000006.1"/>
</dbReference>
<evidence type="ECO:0000313" key="3">
    <source>
        <dbReference type="Proteomes" id="UP001072034"/>
    </source>
</evidence>
<keyword evidence="1" id="KW-0812">Transmembrane</keyword>
<evidence type="ECO:0000313" key="2">
    <source>
        <dbReference type="EMBL" id="MCZ0857187.1"/>
    </source>
</evidence>
<proteinExistence type="predicted"/>
<evidence type="ECO:0000256" key="1">
    <source>
        <dbReference type="SAM" id="Phobius"/>
    </source>
</evidence>
<name>A0ABT4I7B8_9ACTO</name>
<protein>
    <recommendedName>
        <fullName evidence="4">WD40 repeat domain-containing protein</fullName>
    </recommendedName>
</protein>
<accession>A0ABT4I7B8</accession>
<comment type="caution">
    <text evidence="2">The sequence shown here is derived from an EMBL/GenBank/DDBJ whole genome shotgun (WGS) entry which is preliminary data.</text>
</comment>